<feature type="domain" description="Methyltransferase FkbM" evidence="1">
    <location>
        <begin position="112"/>
        <end position="238"/>
    </location>
</feature>
<dbReference type="AlphaFoldDB" id="A0A6J5YIA3"/>
<sequence length="336" mass="38579">MIPEELKARVNLTISCRDTDVIPKVKNAGEIASINGVEVQVMHNGIHVVKDGYLGSWTTEIIRQLQGHHEPQEEIVFYEILKRINETNHAQSVCIELGSFWAYYSMWYLKEIKNSQAIMIEPDPAYMQVGKLNFDLNNMMGTFIHGVIGDSPGQLMDFQTESSGVQRNIRQYSLWELLEISQQSSIDLLMCDIQGAEEFIIRTEREFFSSGKVRFALISTHHHSISGNAMTHWDVLDALVSMGGHIICEHSISESYSGDGLIAVSFDERDKDFTMELSRARQNESVFPLIERELREAQWQLKRANSRVKKMESSYSWRLTAPIRHLVRLSKKKKLK</sequence>
<proteinExistence type="predicted"/>
<dbReference type="InterPro" id="IPR029063">
    <property type="entry name" value="SAM-dependent_MTases_sf"/>
</dbReference>
<gene>
    <name evidence="2" type="ORF">UFOPK3770_00086</name>
</gene>
<dbReference type="EMBL" id="CAESAJ010000004">
    <property type="protein sequence ID" value="CAB4330021.1"/>
    <property type="molecule type" value="Genomic_DNA"/>
</dbReference>
<dbReference type="Gene3D" id="3.40.50.150">
    <property type="entry name" value="Vaccinia Virus protein VP39"/>
    <property type="match status" value="1"/>
</dbReference>
<dbReference type="InterPro" id="IPR006342">
    <property type="entry name" value="FkbM_mtfrase"/>
</dbReference>
<reference evidence="2" key="1">
    <citation type="submission" date="2020-05" db="EMBL/GenBank/DDBJ databases">
        <authorList>
            <person name="Chiriac C."/>
            <person name="Salcher M."/>
            <person name="Ghai R."/>
            <person name="Kavagutti S V."/>
        </authorList>
    </citation>
    <scope>NUCLEOTIDE SEQUENCE</scope>
</reference>
<accession>A0A6J5YIA3</accession>
<protein>
    <submittedName>
        <fullName evidence="2">Unannotated protein</fullName>
    </submittedName>
</protein>
<evidence type="ECO:0000313" key="2">
    <source>
        <dbReference type="EMBL" id="CAB4330021.1"/>
    </source>
</evidence>
<dbReference type="SUPFAM" id="SSF53335">
    <property type="entry name" value="S-adenosyl-L-methionine-dependent methyltransferases"/>
    <property type="match status" value="1"/>
</dbReference>
<name>A0A6J5YIA3_9ZZZZ</name>
<evidence type="ECO:0000259" key="1">
    <source>
        <dbReference type="Pfam" id="PF05050"/>
    </source>
</evidence>
<dbReference type="Pfam" id="PF05050">
    <property type="entry name" value="Methyltransf_21"/>
    <property type="match status" value="1"/>
</dbReference>
<organism evidence="2">
    <name type="scientific">freshwater metagenome</name>
    <dbReference type="NCBI Taxonomy" id="449393"/>
    <lineage>
        <taxon>unclassified sequences</taxon>
        <taxon>metagenomes</taxon>
        <taxon>ecological metagenomes</taxon>
    </lineage>
</organism>